<dbReference type="Pfam" id="PF00144">
    <property type="entry name" value="Beta-lactamase"/>
    <property type="match status" value="1"/>
</dbReference>
<evidence type="ECO:0000259" key="1">
    <source>
        <dbReference type="Pfam" id="PF00144"/>
    </source>
</evidence>
<dbReference type="EMBL" id="CP018171">
    <property type="protein sequence ID" value="APH74811.1"/>
    <property type="molecule type" value="Genomic_DNA"/>
</dbReference>
<dbReference type="AlphaFoldDB" id="A0A1L3SZM8"/>
<keyword evidence="3" id="KW-1185">Reference proteome</keyword>
<gene>
    <name evidence="2" type="ORF">BSQ44_24465</name>
</gene>
<dbReference type="Gene3D" id="3.40.710.10">
    <property type="entry name" value="DD-peptidase/beta-lactamase superfamily"/>
    <property type="match status" value="1"/>
</dbReference>
<dbReference type="InterPro" id="IPR050789">
    <property type="entry name" value="Diverse_Enzym_Activities"/>
</dbReference>
<proteinExistence type="predicted"/>
<reference evidence="3" key="1">
    <citation type="submission" date="2016-11" db="EMBL/GenBank/DDBJ databases">
        <title>Mesorhizobium oceanicum sp. nov., isolated from deep seawater in South China Sea.</title>
        <authorList>
            <person name="Fu G.-Y."/>
        </authorList>
    </citation>
    <scope>NUCLEOTIDE SEQUENCE [LARGE SCALE GENOMIC DNA]</scope>
    <source>
        <strain evidence="3">B7</strain>
    </source>
</reference>
<protein>
    <recommendedName>
        <fullName evidence="1">Beta-lactamase-related domain-containing protein</fullName>
    </recommendedName>
</protein>
<dbReference type="InterPro" id="IPR001466">
    <property type="entry name" value="Beta-lactam-related"/>
</dbReference>
<dbReference type="PANTHER" id="PTHR43283">
    <property type="entry name" value="BETA-LACTAMASE-RELATED"/>
    <property type="match status" value="1"/>
</dbReference>
<dbReference type="SUPFAM" id="SSF56601">
    <property type="entry name" value="beta-lactamase/transpeptidase-like"/>
    <property type="match status" value="1"/>
</dbReference>
<dbReference type="KEGG" id="meso:BSQ44_24465"/>
<evidence type="ECO:0000313" key="2">
    <source>
        <dbReference type="EMBL" id="APH74811.1"/>
    </source>
</evidence>
<feature type="domain" description="Beta-lactamase-related" evidence="1">
    <location>
        <begin position="15"/>
        <end position="267"/>
    </location>
</feature>
<dbReference type="Proteomes" id="UP000182840">
    <property type="component" value="Chromosome"/>
</dbReference>
<accession>A0A1L3SZM8</accession>
<sequence>MIGSDGKINSFGITTSVPWWSFTKTALAIALLRLSEVGRLNLDEAVAGRPFTPAQLLRHEAGLPDYGALAAYHVDVAAGRSPWPIEKLMAAVEADRLRDEPGHGWAYSNIGYWWVARLIEQVSDRPLEEALTDLVFGPAELTTARLATVPADLAHVSMGDASGYHPGWVYHGLVVGSVIDAAWLLRLLLRGSLVNERTLSRMREPRALPQFRSDLYPDPAYAMGLMLRATNPLDHPIGHTGGGPGSQIAVYGRRGVTCAVWVSSAVGIDPVTEVFQTLGNGGNRETVA</sequence>
<evidence type="ECO:0000313" key="3">
    <source>
        <dbReference type="Proteomes" id="UP000182840"/>
    </source>
</evidence>
<dbReference type="InterPro" id="IPR012338">
    <property type="entry name" value="Beta-lactam/transpept-like"/>
</dbReference>
<organism evidence="2 3">
    <name type="scientific">Aquibium oceanicum</name>
    <dbReference type="NCBI Taxonomy" id="1670800"/>
    <lineage>
        <taxon>Bacteria</taxon>
        <taxon>Pseudomonadati</taxon>
        <taxon>Pseudomonadota</taxon>
        <taxon>Alphaproteobacteria</taxon>
        <taxon>Hyphomicrobiales</taxon>
        <taxon>Phyllobacteriaceae</taxon>
        <taxon>Aquibium</taxon>
    </lineage>
</organism>
<name>A0A1L3SZM8_9HYPH</name>